<name>K2N166_TRYCR</name>
<proteinExistence type="inferred from homology"/>
<protein>
    <recommendedName>
        <fullName evidence="17">Leishmanolysin-like peptidase</fullName>
        <ecNumber evidence="17">3.4.24.-</ecNumber>
    </recommendedName>
</protein>
<keyword evidence="10 16" id="KW-0482">Metalloprotease</keyword>
<evidence type="ECO:0000313" key="19">
    <source>
        <dbReference type="EMBL" id="EKF28316.1"/>
    </source>
</evidence>
<keyword evidence="9" id="KW-0130">Cell adhesion</keyword>
<evidence type="ECO:0000256" key="10">
    <source>
        <dbReference type="ARBA" id="ARBA00023049"/>
    </source>
</evidence>
<dbReference type="Gene3D" id="3.10.170.20">
    <property type="match status" value="1"/>
</dbReference>
<evidence type="ECO:0000256" key="18">
    <source>
        <dbReference type="SAM" id="Phobius"/>
    </source>
</evidence>
<dbReference type="EMBL" id="AHKC01016048">
    <property type="protein sequence ID" value="EKF28316.1"/>
    <property type="molecule type" value="Genomic_DNA"/>
</dbReference>
<keyword evidence="14" id="KW-0325">Glycoprotein</keyword>
<dbReference type="PRINTS" id="PR00782">
    <property type="entry name" value="LSHMANOLYSIN"/>
</dbReference>
<sequence length="322" mass="35356">MESVRTRCVWPPLWSPVTPLLVPHADASLARSHFLFLLPLFPLPLSSHSQAALLLLRLTRNQEMHLPQAMRQPRHATPLLPLVVLLLMYCAIGCIAAAPALEHRRGFDAMMGRSGPLPTAVVREVPRKGQGAMQAYTVAKPDENSGWEPIRIAVSTDGLKSTRRGQKTYCEKAGETYQNFFGGTITCKNDNVLSGAKEQLYTKTILPGAVKLHAERLLVKPTGNNITVPQHMGSPCNHFTVPTEHRKNGGVPNFDFIIYAAAGPSSTESMAVWAATCSTWEDSRPSIGVMNFDPKYMTDTAWSVRVAAHEIAHALGFSHQVM</sequence>
<keyword evidence="11 18" id="KW-0472">Membrane</keyword>
<evidence type="ECO:0000256" key="16">
    <source>
        <dbReference type="PIRSR" id="PIRSR601577-2"/>
    </source>
</evidence>
<keyword evidence="4 17" id="KW-0645">Protease</keyword>
<dbReference type="Pfam" id="PF01457">
    <property type="entry name" value="Peptidase_M8"/>
    <property type="match status" value="1"/>
</dbReference>
<comment type="catalytic activity">
    <reaction evidence="1">
        <text>Preference for hydrophobic residues at P1 and P1' and basic residues at P2' and P3'. A model nonapeptide is cleaved at -Ala-Tyr-|-Leu-Lys-Lys-.</text>
        <dbReference type="EC" id="3.4.24.36"/>
    </reaction>
</comment>
<feature type="non-terminal residue" evidence="19">
    <location>
        <position position="322"/>
    </location>
</feature>
<dbReference type="GO" id="GO:0005737">
    <property type="term" value="C:cytoplasm"/>
    <property type="evidence" value="ECO:0007669"/>
    <property type="project" value="TreeGrafter"/>
</dbReference>
<keyword evidence="6" id="KW-0732">Signal</keyword>
<evidence type="ECO:0000256" key="6">
    <source>
        <dbReference type="ARBA" id="ARBA00022729"/>
    </source>
</evidence>
<comment type="cofactor">
    <cofactor evidence="16 17">
        <name>Zn(2+)</name>
        <dbReference type="ChEBI" id="CHEBI:29105"/>
    </cofactor>
    <text evidence="16 17">Binds 1 zinc ion per subunit.</text>
</comment>
<dbReference type="GO" id="GO:0046872">
    <property type="term" value="F:metal ion binding"/>
    <property type="evidence" value="ECO:0007669"/>
    <property type="project" value="UniProtKB-KW"/>
</dbReference>
<keyword evidence="20" id="KW-1185">Reference proteome</keyword>
<dbReference type="InterPro" id="IPR001577">
    <property type="entry name" value="Peptidase_M8"/>
</dbReference>
<accession>K2N166</accession>
<dbReference type="GO" id="GO:0004222">
    <property type="term" value="F:metalloendopeptidase activity"/>
    <property type="evidence" value="ECO:0007669"/>
    <property type="project" value="UniProtKB-UniRule"/>
</dbReference>
<dbReference type="Proteomes" id="UP000007350">
    <property type="component" value="Unassembled WGS sequence"/>
</dbReference>
<evidence type="ECO:0000256" key="5">
    <source>
        <dbReference type="ARBA" id="ARBA00022723"/>
    </source>
</evidence>
<evidence type="ECO:0000256" key="8">
    <source>
        <dbReference type="ARBA" id="ARBA00022833"/>
    </source>
</evidence>
<keyword evidence="13" id="KW-1015">Disulfide bond</keyword>
<dbReference type="SUPFAM" id="SSF55486">
    <property type="entry name" value="Metalloproteases ('zincins'), catalytic domain"/>
    <property type="match status" value="1"/>
</dbReference>
<feature type="transmembrane region" description="Helical" evidence="18">
    <location>
        <begin position="79"/>
        <end position="101"/>
    </location>
</feature>
<keyword evidence="7 17" id="KW-0378">Hydrolase</keyword>
<keyword evidence="18" id="KW-1133">Transmembrane helix</keyword>
<dbReference type="PANTHER" id="PTHR10942">
    <property type="entry name" value="LEISHMANOLYSIN-LIKE PEPTIDASE"/>
    <property type="match status" value="1"/>
</dbReference>
<comment type="caution">
    <text evidence="19">The sequence shown here is derived from an EMBL/GenBank/DDBJ whole genome shotgun (WGS) entry which is preliminary data.</text>
</comment>
<evidence type="ECO:0000256" key="17">
    <source>
        <dbReference type="RuleBase" id="RU366077"/>
    </source>
</evidence>
<organism evidence="19 20">
    <name type="scientific">Trypanosoma cruzi marinkellei</name>
    <dbReference type="NCBI Taxonomy" id="85056"/>
    <lineage>
        <taxon>Eukaryota</taxon>
        <taxon>Discoba</taxon>
        <taxon>Euglenozoa</taxon>
        <taxon>Kinetoplastea</taxon>
        <taxon>Metakinetoplastina</taxon>
        <taxon>Trypanosomatida</taxon>
        <taxon>Trypanosomatidae</taxon>
        <taxon>Trypanosoma</taxon>
        <taxon>Schizotrypanum</taxon>
    </lineage>
</organism>
<dbReference type="GO" id="GO:0016020">
    <property type="term" value="C:membrane"/>
    <property type="evidence" value="ECO:0007669"/>
    <property type="project" value="UniProtKB-SubCell"/>
</dbReference>
<dbReference type="EC" id="3.4.24.-" evidence="17"/>
<feature type="active site" evidence="15">
    <location>
        <position position="310"/>
    </location>
</feature>
<keyword evidence="12" id="KW-0865">Zymogen</keyword>
<evidence type="ECO:0000256" key="14">
    <source>
        <dbReference type="ARBA" id="ARBA00023180"/>
    </source>
</evidence>
<comment type="subcellular location">
    <subcellularLocation>
        <location evidence="2">Membrane</location>
    </subcellularLocation>
</comment>
<dbReference type="AlphaFoldDB" id="K2N166"/>
<dbReference type="OrthoDB" id="244319at2759"/>
<evidence type="ECO:0000256" key="3">
    <source>
        <dbReference type="ARBA" id="ARBA00005860"/>
    </source>
</evidence>
<dbReference type="PANTHER" id="PTHR10942:SF0">
    <property type="entry name" value="LEISHMANOLYSIN-LIKE PEPTIDASE"/>
    <property type="match status" value="1"/>
</dbReference>
<feature type="binding site" evidence="16">
    <location>
        <position position="313"/>
    </location>
    <ligand>
        <name>Zn(2+)</name>
        <dbReference type="ChEBI" id="CHEBI:29105"/>
        <note>catalytic</note>
    </ligand>
</feature>
<evidence type="ECO:0000256" key="12">
    <source>
        <dbReference type="ARBA" id="ARBA00023145"/>
    </source>
</evidence>
<evidence type="ECO:0000256" key="9">
    <source>
        <dbReference type="ARBA" id="ARBA00022889"/>
    </source>
</evidence>
<gene>
    <name evidence="19" type="ORF">MOQ_007939</name>
</gene>
<evidence type="ECO:0000256" key="2">
    <source>
        <dbReference type="ARBA" id="ARBA00004370"/>
    </source>
</evidence>
<feature type="binding site" evidence="16">
    <location>
        <position position="309"/>
    </location>
    <ligand>
        <name>Zn(2+)</name>
        <dbReference type="ChEBI" id="CHEBI:29105"/>
        <note>catalytic</note>
    </ligand>
</feature>
<comment type="similarity">
    <text evidence="3 17">Belongs to the peptidase M8 family.</text>
</comment>
<evidence type="ECO:0000256" key="15">
    <source>
        <dbReference type="PIRSR" id="PIRSR601577-1"/>
    </source>
</evidence>
<dbReference type="GO" id="GO:0007155">
    <property type="term" value="P:cell adhesion"/>
    <property type="evidence" value="ECO:0007669"/>
    <property type="project" value="UniProtKB-KW"/>
</dbReference>
<keyword evidence="8 16" id="KW-0862">Zinc</keyword>
<evidence type="ECO:0000256" key="11">
    <source>
        <dbReference type="ARBA" id="ARBA00023136"/>
    </source>
</evidence>
<evidence type="ECO:0000256" key="7">
    <source>
        <dbReference type="ARBA" id="ARBA00022801"/>
    </source>
</evidence>
<evidence type="ECO:0000256" key="1">
    <source>
        <dbReference type="ARBA" id="ARBA00001249"/>
    </source>
</evidence>
<evidence type="ECO:0000256" key="4">
    <source>
        <dbReference type="ARBA" id="ARBA00022670"/>
    </source>
</evidence>
<keyword evidence="18" id="KW-0812">Transmembrane</keyword>
<evidence type="ECO:0000256" key="13">
    <source>
        <dbReference type="ARBA" id="ARBA00023157"/>
    </source>
</evidence>
<evidence type="ECO:0000313" key="20">
    <source>
        <dbReference type="Proteomes" id="UP000007350"/>
    </source>
</evidence>
<keyword evidence="5 16" id="KW-0479">Metal-binding</keyword>
<dbReference type="GO" id="GO:0006508">
    <property type="term" value="P:proteolysis"/>
    <property type="evidence" value="ECO:0007669"/>
    <property type="project" value="UniProtKB-KW"/>
</dbReference>
<reference evidence="19 20" key="1">
    <citation type="journal article" date="2012" name="BMC Genomics">
        <title>Comparative genomic analysis of human infective Trypanosoma cruzi lineages with the bat-restricted subspecies T. cruzi marinkellei.</title>
        <authorList>
            <person name="Franzen O."/>
            <person name="Talavera-Lopez C."/>
            <person name="Ochaya S."/>
            <person name="Butler C.E."/>
            <person name="Messenger L.A."/>
            <person name="Lewis M.D."/>
            <person name="Llewellyn M.S."/>
            <person name="Marinkelle C.J."/>
            <person name="Tyler K.M."/>
            <person name="Miles M.A."/>
            <person name="Andersson B."/>
        </authorList>
    </citation>
    <scope>NUCLEOTIDE SEQUENCE [LARGE SCALE GENOMIC DNA]</scope>
    <source>
        <strain evidence="19 20">B7</strain>
    </source>
</reference>